<name>A0A0C2J5G7_9ACTN</name>
<comment type="caution">
    <text evidence="1">The sequence shown here is derived from an EMBL/GenBank/DDBJ whole genome shotgun (WGS) entry which is preliminary data.</text>
</comment>
<keyword evidence="2" id="KW-1185">Reference proteome</keyword>
<gene>
    <name evidence="1" type="ORF">LP52_23875</name>
</gene>
<dbReference type="EMBL" id="JROO01000055">
    <property type="protein sequence ID" value="KIH96611.1"/>
    <property type="molecule type" value="Genomic_DNA"/>
</dbReference>
<sequence>MAENAHVEPIERATGRTWDTWLRFMAGIGAPGLDHRTIALRVSEELAGTVDNPGWWAQSVTVAYERHIGRRVPGQRADGTFETSVSRSTKLGMRELMDAWVEFAADDREVLDLVAADARVGGTEKRMTWRTKAADGSSVLVTSEPGKDGSASIVATRSGLASPEANAEAKARWSAIVNRFLESV</sequence>
<dbReference type="AlphaFoldDB" id="A0A0C2J5G7"/>
<evidence type="ECO:0008006" key="3">
    <source>
        <dbReference type="Google" id="ProtNLM"/>
    </source>
</evidence>
<dbReference type="Proteomes" id="UP000031675">
    <property type="component" value="Unassembled WGS sequence"/>
</dbReference>
<dbReference type="STRING" id="183763.LP52_23875"/>
<accession>A0A0C2J5G7</accession>
<evidence type="ECO:0000313" key="2">
    <source>
        <dbReference type="Proteomes" id="UP000031675"/>
    </source>
</evidence>
<proteinExistence type="predicted"/>
<protein>
    <recommendedName>
        <fullName evidence="3">DUF4287 domain-containing protein</fullName>
    </recommendedName>
</protein>
<evidence type="ECO:0000313" key="1">
    <source>
        <dbReference type="EMBL" id="KIH96611.1"/>
    </source>
</evidence>
<dbReference type="RefSeq" id="WP_040276653.1">
    <property type="nucleotide sequence ID" value="NZ_JROO01000055.1"/>
</dbReference>
<organism evidence="1 2">
    <name type="scientific">Streptomonospora alba</name>
    <dbReference type="NCBI Taxonomy" id="183763"/>
    <lineage>
        <taxon>Bacteria</taxon>
        <taxon>Bacillati</taxon>
        <taxon>Actinomycetota</taxon>
        <taxon>Actinomycetes</taxon>
        <taxon>Streptosporangiales</taxon>
        <taxon>Nocardiopsidaceae</taxon>
        <taxon>Streptomonospora</taxon>
    </lineage>
</organism>
<reference evidence="2" key="1">
    <citation type="journal article" date="2015" name="Chem. Biol.">
        <title>Structure, bioactivity, and resistance mechanism of streptomonomicin, an unusual lasso Peptide from an understudied halophilic actinomycete.</title>
        <authorList>
            <person name="Metelev M."/>
            <person name="Tietz J.I."/>
            <person name="Melby J.O."/>
            <person name="Blair P.M."/>
            <person name="Zhu L."/>
            <person name="Livnat I."/>
            <person name="Severinov K."/>
            <person name="Mitchell D.A."/>
        </authorList>
    </citation>
    <scope>NUCLEOTIDE SEQUENCE [LARGE SCALE GENOMIC DNA]</scope>
    <source>
        <strain evidence="2">YIM 90003</strain>
    </source>
</reference>
<dbReference type="OrthoDB" id="3837807at2"/>